<dbReference type="PANTHER" id="PTHR10272:SF14">
    <property type="entry name" value="PAF ACETYLHYDROLASE FAMILY PROTEIN"/>
    <property type="match status" value="1"/>
</dbReference>
<accession>A0A6A6HUV6</accession>
<dbReference type="PANTHER" id="PTHR10272">
    <property type="entry name" value="PLATELET-ACTIVATING FACTOR ACETYLHYDROLASE"/>
    <property type="match status" value="1"/>
</dbReference>
<dbReference type="GO" id="GO:0016042">
    <property type="term" value="P:lipid catabolic process"/>
    <property type="evidence" value="ECO:0007669"/>
    <property type="project" value="UniProtKB-KW"/>
</dbReference>
<evidence type="ECO:0000256" key="1">
    <source>
        <dbReference type="ARBA" id="ARBA00013201"/>
    </source>
</evidence>
<evidence type="ECO:0000256" key="2">
    <source>
        <dbReference type="ARBA" id="ARBA00022801"/>
    </source>
</evidence>
<evidence type="ECO:0000313" key="5">
    <source>
        <dbReference type="EMBL" id="KAF2241791.1"/>
    </source>
</evidence>
<sequence>MADKGQLLIPAPSGQYAVGHSTTKLIDNARTDPYDPEHGKRNVMISLFYPVDRSACKMISPVPYMPPKTVEILDEYVAQFEMPRGIFGAIRMQMASDISPEAIKEAIKFPLVLFSPGLGASRLQYNALAQKLASAGYAVVTMDYTYETIVVEYPDGTYTPGLPPTHWDPSNREKHEAALATRVEDSRFVLSQLGSLDVVQQLVPGATAPFNTEKAVFIGHSFGGCTAISALMADARFAGAVNMDGSQYGPLSDTQKPVLLFGRGDPSPRNRSNNATWEPLWAHLKGRRKEVNLRGCEHTTFCDTPLLTKLSGMPTSGIVEKMIGTLDGERSFEVVARYLVEFAGFVLKGEEGLLFAGPREEWPEIVFGEN</sequence>
<dbReference type="InterPro" id="IPR029058">
    <property type="entry name" value="AB_hydrolase_fold"/>
</dbReference>
<evidence type="ECO:0000256" key="3">
    <source>
        <dbReference type="ARBA" id="ARBA00022963"/>
    </source>
</evidence>
<dbReference type="Gene3D" id="3.40.50.1820">
    <property type="entry name" value="alpha/beta hydrolase"/>
    <property type="match status" value="1"/>
</dbReference>
<dbReference type="AlphaFoldDB" id="A0A6A6HUV6"/>
<keyword evidence="6" id="KW-1185">Reference proteome</keyword>
<gene>
    <name evidence="5" type="ORF">BU26DRAFT_440068</name>
</gene>
<dbReference type="EC" id="3.1.1.47" evidence="1"/>
<keyword evidence="2 5" id="KW-0378">Hydrolase</keyword>
<dbReference type="SUPFAM" id="SSF53474">
    <property type="entry name" value="alpha/beta-Hydrolases"/>
    <property type="match status" value="1"/>
</dbReference>
<reference evidence="5" key="1">
    <citation type="journal article" date="2020" name="Stud. Mycol.">
        <title>101 Dothideomycetes genomes: a test case for predicting lifestyles and emergence of pathogens.</title>
        <authorList>
            <person name="Haridas S."/>
            <person name="Albert R."/>
            <person name="Binder M."/>
            <person name="Bloem J."/>
            <person name="Labutti K."/>
            <person name="Salamov A."/>
            <person name="Andreopoulos B."/>
            <person name="Baker S."/>
            <person name="Barry K."/>
            <person name="Bills G."/>
            <person name="Bluhm B."/>
            <person name="Cannon C."/>
            <person name="Castanera R."/>
            <person name="Culley D."/>
            <person name="Daum C."/>
            <person name="Ezra D."/>
            <person name="Gonzalez J."/>
            <person name="Henrissat B."/>
            <person name="Kuo A."/>
            <person name="Liang C."/>
            <person name="Lipzen A."/>
            <person name="Lutzoni F."/>
            <person name="Magnuson J."/>
            <person name="Mondo S."/>
            <person name="Nolan M."/>
            <person name="Ohm R."/>
            <person name="Pangilinan J."/>
            <person name="Park H.-J."/>
            <person name="Ramirez L."/>
            <person name="Alfaro M."/>
            <person name="Sun H."/>
            <person name="Tritt A."/>
            <person name="Yoshinaga Y."/>
            <person name="Zwiers L.-H."/>
            <person name="Turgeon B."/>
            <person name="Goodwin S."/>
            <person name="Spatafora J."/>
            <person name="Crous P."/>
            <person name="Grigoriev I."/>
        </authorList>
    </citation>
    <scope>NUCLEOTIDE SEQUENCE</scope>
    <source>
        <strain evidence="5">CBS 122368</strain>
    </source>
</reference>
<keyword evidence="3" id="KW-0442">Lipid degradation</keyword>
<dbReference type="Proteomes" id="UP000800094">
    <property type="component" value="Unassembled WGS sequence"/>
</dbReference>
<evidence type="ECO:0000313" key="6">
    <source>
        <dbReference type="Proteomes" id="UP000800094"/>
    </source>
</evidence>
<dbReference type="OrthoDB" id="2363873at2759"/>
<dbReference type="GO" id="GO:0003847">
    <property type="term" value="F:1-alkyl-2-acetylglycerophosphocholine esterase activity"/>
    <property type="evidence" value="ECO:0007669"/>
    <property type="project" value="UniProtKB-EC"/>
</dbReference>
<keyword evidence="4" id="KW-0443">Lipid metabolism</keyword>
<dbReference type="RefSeq" id="XP_033676795.1">
    <property type="nucleotide sequence ID" value="XM_033824373.1"/>
</dbReference>
<dbReference type="Pfam" id="PF03403">
    <property type="entry name" value="PAF-AH_p_II"/>
    <property type="match status" value="2"/>
</dbReference>
<name>A0A6A6HUV6_9PLEO</name>
<evidence type="ECO:0000256" key="4">
    <source>
        <dbReference type="ARBA" id="ARBA00023098"/>
    </source>
</evidence>
<proteinExistence type="predicted"/>
<organism evidence="5 6">
    <name type="scientific">Trematosphaeria pertusa</name>
    <dbReference type="NCBI Taxonomy" id="390896"/>
    <lineage>
        <taxon>Eukaryota</taxon>
        <taxon>Fungi</taxon>
        <taxon>Dikarya</taxon>
        <taxon>Ascomycota</taxon>
        <taxon>Pezizomycotina</taxon>
        <taxon>Dothideomycetes</taxon>
        <taxon>Pleosporomycetidae</taxon>
        <taxon>Pleosporales</taxon>
        <taxon>Massarineae</taxon>
        <taxon>Trematosphaeriaceae</taxon>
        <taxon>Trematosphaeria</taxon>
    </lineage>
</organism>
<dbReference type="GeneID" id="54577703"/>
<protein>
    <recommendedName>
        <fullName evidence="1">1-alkyl-2-acetylglycerophosphocholine esterase</fullName>
        <ecNumber evidence="1">3.1.1.47</ecNumber>
    </recommendedName>
</protein>
<dbReference type="EMBL" id="ML987210">
    <property type="protein sequence ID" value="KAF2241791.1"/>
    <property type="molecule type" value="Genomic_DNA"/>
</dbReference>